<comment type="similarity">
    <text evidence="2">Belongs to the oxidase-dependent Fe transporter (OFeT) (TC 9.A.10.1) family.</text>
</comment>
<comment type="subcellular location">
    <subcellularLocation>
        <location evidence="1">Membrane</location>
        <topology evidence="1">Multi-pass membrane protein</topology>
    </subcellularLocation>
</comment>
<sequence length="811" mass="90600">MVNVFAVPIFFIVFRETLETSIVVSILLAFIKQEVGPQQNSLVYKKLRRQVWLATGIGLLICIVIGCGLIGAFYGVGIDGWSKTEDLWEGCFSLIASIIITLMGAAMLRVSKLQEKWRIKLGKAFEAKETAATGFGSRLAERFTPTGFKQFLEKYAMFMLPFITILREGLEAVIFIGGVSLGVPASAIPIPTIMGILAGFLVGYLIYKSGNVAPLQFFLIISTCFLYLVAAGLFSKAVWFLEQNYWNHVTGGDAAETGSGPGSYNIRNTVWHVNCCNPQLGSGGGWGIFNAILGWQNTATYGSVLSYNLYWLTVVVGFISMIYYEKKGHWPFMRAKMHSSGSSTNESPSSLQETLGKEWQVSSEDLTRHSPYFAALLDPNKFYEGRAFMEKKTEISELRKGDEHSTRVHADELPVVNLNVERLSRRFRASVVDVFLRILCAHSLDTHAQADFDAEIKHLPTSVIANLIEISDLLNSPYIVRDTLKRAGYAFGKGKVPLSKFTSALLKFSEERVRQTIFIAIYLEDHAIFQTLTHALVLLGSKSWVNGVGMRDPESPRWWYLPHGLEDELYYRRQCVLNTITDLQAHFLRVYGALEDPRDPKASPSNTSLGPATVSASRSRPFQCRWGFSNSRACDAFHLGEMTRFFAIRTKTIFLGSTLIDPDFDLDPEDESSVDGEGCDARSSMANPPSDISSIIASLRQIPDYQIDSNHTGCGIRRRLLPALDVIERFVADGRGLLGPVLRYWKSPPATNSISWMDRSLRRAETVDVRYSKIVSFNRSPGPLYPGPLPPGSQEEDARLFFTAKKRNWET</sequence>
<dbReference type="OrthoDB" id="5398371at2759"/>
<keyword evidence="6 7" id="KW-0472">Membrane</keyword>
<evidence type="ECO:0000313" key="9">
    <source>
        <dbReference type="Proteomes" id="UP000018001"/>
    </source>
</evidence>
<keyword evidence="3" id="KW-0410">Iron transport</keyword>
<keyword evidence="9" id="KW-1185">Reference proteome</keyword>
<evidence type="ECO:0000313" key="8">
    <source>
        <dbReference type="EMBL" id="GAD95725.1"/>
    </source>
</evidence>
<evidence type="ECO:0000256" key="6">
    <source>
        <dbReference type="ARBA" id="ARBA00023136"/>
    </source>
</evidence>
<evidence type="ECO:0000256" key="4">
    <source>
        <dbReference type="ARBA" id="ARBA00022692"/>
    </source>
</evidence>
<dbReference type="eggNOG" id="ENOG502QQWE">
    <property type="taxonomic scope" value="Eukaryota"/>
</dbReference>
<keyword evidence="3" id="KW-0406">Ion transport</keyword>
<keyword evidence="4 7" id="KW-0812">Transmembrane</keyword>
<feature type="transmembrane region" description="Helical" evidence="7">
    <location>
        <begin position="87"/>
        <end position="108"/>
    </location>
</feature>
<evidence type="ECO:0000256" key="3">
    <source>
        <dbReference type="ARBA" id="ARBA00022496"/>
    </source>
</evidence>
<evidence type="ECO:0000256" key="1">
    <source>
        <dbReference type="ARBA" id="ARBA00004141"/>
    </source>
</evidence>
<feature type="transmembrane region" description="Helical" evidence="7">
    <location>
        <begin position="187"/>
        <end position="207"/>
    </location>
</feature>
<dbReference type="AlphaFoldDB" id="V5I023"/>
<dbReference type="GO" id="GO:0033573">
    <property type="term" value="C:high-affinity iron permease complex"/>
    <property type="evidence" value="ECO:0007669"/>
    <property type="project" value="InterPro"/>
</dbReference>
<dbReference type="EMBL" id="BAUL01000137">
    <property type="protein sequence ID" value="GAD95725.1"/>
    <property type="molecule type" value="Genomic_DNA"/>
</dbReference>
<accession>V5I023</accession>
<dbReference type="Pfam" id="PF03239">
    <property type="entry name" value="FTR1"/>
    <property type="match status" value="1"/>
</dbReference>
<evidence type="ECO:0000256" key="5">
    <source>
        <dbReference type="ARBA" id="ARBA00022989"/>
    </source>
</evidence>
<evidence type="ECO:0000256" key="7">
    <source>
        <dbReference type="SAM" id="Phobius"/>
    </source>
</evidence>
<gene>
    <name evidence="8" type="ORF">PVAR5_4371</name>
</gene>
<dbReference type="GO" id="GO:0015093">
    <property type="term" value="F:ferrous iron transmembrane transporter activity"/>
    <property type="evidence" value="ECO:0007669"/>
    <property type="project" value="TreeGrafter"/>
</dbReference>
<evidence type="ECO:0000256" key="2">
    <source>
        <dbReference type="ARBA" id="ARBA00008333"/>
    </source>
</evidence>
<protein>
    <submittedName>
        <fullName evidence="8">Plasma membrane iron permease</fullName>
    </submittedName>
</protein>
<keyword evidence="5 7" id="KW-1133">Transmembrane helix</keyword>
<reference evidence="9" key="1">
    <citation type="journal article" date="2014" name="Genome Announc.">
        <title>Draft genome sequence of the formaldehyde-resistant fungus Byssochlamys spectabilis No. 5 (anamorph Paecilomyces variotii No. 5) (NBRC109023).</title>
        <authorList>
            <person name="Oka T."/>
            <person name="Ekino K."/>
            <person name="Fukuda K."/>
            <person name="Nomura Y."/>
        </authorList>
    </citation>
    <scope>NUCLEOTIDE SEQUENCE [LARGE SCALE GENOMIC DNA]</scope>
    <source>
        <strain evidence="9">No. 5 / NBRC 109023</strain>
    </source>
</reference>
<comment type="caution">
    <text evidence="8">The sequence shown here is derived from an EMBL/GenBank/DDBJ whole genome shotgun (WGS) entry which is preliminary data.</text>
</comment>
<organism evidence="8 9">
    <name type="scientific">Byssochlamys spectabilis (strain No. 5 / NBRC 109023)</name>
    <name type="common">Paecilomyces variotii</name>
    <dbReference type="NCBI Taxonomy" id="1356009"/>
    <lineage>
        <taxon>Eukaryota</taxon>
        <taxon>Fungi</taxon>
        <taxon>Dikarya</taxon>
        <taxon>Ascomycota</taxon>
        <taxon>Pezizomycotina</taxon>
        <taxon>Eurotiomycetes</taxon>
        <taxon>Eurotiomycetidae</taxon>
        <taxon>Eurotiales</taxon>
        <taxon>Thermoascaceae</taxon>
        <taxon>Paecilomyces</taxon>
    </lineage>
</organism>
<feature type="transmembrane region" description="Helical" evidence="7">
    <location>
        <begin position="219"/>
        <end position="241"/>
    </location>
</feature>
<dbReference type="PANTHER" id="PTHR31632:SF2">
    <property type="entry name" value="PLASMA MEMBRANE IRON PERMEASE"/>
    <property type="match status" value="1"/>
</dbReference>
<dbReference type="PANTHER" id="PTHR31632">
    <property type="entry name" value="IRON TRANSPORTER FTH1"/>
    <property type="match status" value="1"/>
</dbReference>
<feature type="transmembrane region" description="Helical" evidence="7">
    <location>
        <begin position="6"/>
        <end position="31"/>
    </location>
</feature>
<proteinExistence type="inferred from homology"/>
<dbReference type="Proteomes" id="UP000018001">
    <property type="component" value="Unassembled WGS sequence"/>
</dbReference>
<dbReference type="HOGENOM" id="CLU_347790_0_0_1"/>
<feature type="transmembrane region" description="Helical" evidence="7">
    <location>
        <begin position="304"/>
        <end position="324"/>
    </location>
</feature>
<name>V5I023_BYSSN</name>
<dbReference type="InterPro" id="IPR004923">
    <property type="entry name" value="FTR1/Fip1/EfeU"/>
</dbReference>
<feature type="transmembrane region" description="Helical" evidence="7">
    <location>
        <begin position="51"/>
        <end position="75"/>
    </location>
</feature>
<keyword evidence="3" id="KW-0408">Iron</keyword>
<keyword evidence="3" id="KW-0813">Transport</keyword>
<dbReference type="InParanoid" id="V5I023"/>